<reference evidence="9" key="1">
    <citation type="journal article" date="2021" name="PeerJ">
        <title>Extensive microbial diversity within the chicken gut microbiome revealed by metagenomics and culture.</title>
        <authorList>
            <person name="Gilroy R."/>
            <person name="Ravi A."/>
            <person name="Getino M."/>
            <person name="Pursley I."/>
            <person name="Horton D.L."/>
            <person name="Alikhan N.F."/>
            <person name="Baker D."/>
            <person name="Gharbi K."/>
            <person name="Hall N."/>
            <person name="Watson M."/>
            <person name="Adriaenssens E.M."/>
            <person name="Foster-Nyarko E."/>
            <person name="Jarju S."/>
            <person name="Secka A."/>
            <person name="Antonio M."/>
            <person name="Oren A."/>
            <person name="Chaudhuri R.R."/>
            <person name="La Ragione R."/>
            <person name="Hildebrand F."/>
            <person name="Pallen M.J."/>
        </authorList>
    </citation>
    <scope>NUCLEOTIDE SEQUENCE</scope>
    <source>
        <strain evidence="9">ChiGjej2B2-19336</strain>
    </source>
</reference>
<evidence type="ECO:0000313" key="10">
    <source>
        <dbReference type="Proteomes" id="UP000698963"/>
    </source>
</evidence>
<feature type="transmembrane region" description="Helical" evidence="8">
    <location>
        <begin position="75"/>
        <end position="99"/>
    </location>
</feature>
<reference evidence="9" key="2">
    <citation type="submission" date="2021-09" db="EMBL/GenBank/DDBJ databases">
        <authorList>
            <person name="Gilroy R."/>
        </authorList>
    </citation>
    <scope>NUCLEOTIDE SEQUENCE</scope>
    <source>
        <strain evidence="9">ChiGjej2B2-19336</strain>
    </source>
</reference>
<dbReference type="GO" id="GO:0008324">
    <property type="term" value="F:monoatomic cation transmembrane transporter activity"/>
    <property type="evidence" value="ECO:0007669"/>
    <property type="project" value="InterPro"/>
</dbReference>
<evidence type="ECO:0000256" key="4">
    <source>
        <dbReference type="ARBA" id="ARBA00022692"/>
    </source>
</evidence>
<evidence type="ECO:0000256" key="6">
    <source>
        <dbReference type="ARBA" id="ARBA00023065"/>
    </source>
</evidence>
<gene>
    <name evidence="9" type="ORF">K8W16_07780</name>
</gene>
<comment type="caution">
    <text evidence="9">The sequence shown here is derived from an EMBL/GenBank/DDBJ whole genome shotgun (WGS) entry which is preliminary data.</text>
</comment>
<evidence type="ECO:0000256" key="7">
    <source>
        <dbReference type="ARBA" id="ARBA00023136"/>
    </source>
</evidence>
<keyword evidence="3" id="KW-1003">Cell membrane</keyword>
<evidence type="ECO:0000256" key="3">
    <source>
        <dbReference type="ARBA" id="ARBA00022475"/>
    </source>
</evidence>
<feature type="transmembrane region" description="Helical" evidence="8">
    <location>
        <begin position="233"/>
        <end position="254"/>
    </location>
</feature>
<comment type="subcellular location">
    <subcellularLocation>
        <location evidence="1">Cell membrane</location>
        <topology evidence="1">Multi-pass membrane protein</topology>
    </subcellularLocation>
</comment>
<dbReference type="PANTHER" id="PTHR32024">
    <property type="entry name" value="TRK SYSTEM POTASSIUM UPTAKE PROTEIN TRKG-RELATED"/>
    <property type="match status" value="1"/>
</dbReference>
<feature type="transmembrane region" description="Helical" evidence="8">
    <location>
        <begin position="190"/>
        <end position="213"/>
    </location>
</feature>
<dbReference type="InterPro" id="IPR003445">
    <property type="entry name" value="Cat_transpt"/>
</dbReference>
<keyword evidence="7 8" id="KW-0472">Membrane</keyword>
<accession>A0A921AWC5</accession>
<feature type="transmembrane region" description="Helical" evidence="8">
    <location>
        <begin position="159"/>
        <end position="178"/>
    </location>
</feature>
<dbReference type="Proteomes" id="UP000698963">
    <property type="component" value="Unassembled WGS sequence"/>
</dbReference>
<name>A0A921AWC5_9BACT</name>
<keyword evidence="5 8" id="KW-1133">Transmembrane helix</keyword>
<dbReference type="GO" id="GO:0005886">
    <property type="term" value="C:plasma membrane"/>
    <property type="evidence" value="ECO:0007669"/>
    <property type="project" value="UniProtKB-SubCell"/>
</dbReference>
<proteinExistence type="predicted"/>
<keyword evidence="4 8" id="KW-0812">Transmembrane</keyword>
<organism evidence="9 10">
    <name type="scientific">Mailhella massiliensis</name>
    <dbReference type="NCBI Taxonomy" id="1903261"/>
    <lineage>
        <taxon>Bacteria</taxon>
        <taxon>Pseudomonadati</taxon>
        <taxon>Thermodesulfobacteriota</taxon>
        <taxon>Desulfovibrionia</taxon>
        <taxon>Desulfovibrionales</taxon>
        <taxon>Desulfovibrionaceae</taxon>
        <taxon>Mailhella</taxon>
    </lineage>
</organism>
<evidence type="ECO:0000256" key="5">
    <source>
        <dbReference type="ARBA" id="ARBA00022989"/>
    </source>
</evidence>
<sequence>MPFWNQKRLSPSQIIILGYVLLILCGTGLLMLPFTTRDGLGAGFGDALFTATSAITVTGLVVHDTASYWSFFGQAVILLLIQAGGLGVITMAVAVAVLAGQKIGFRMRYVMQESIAAPQLAGIVRLTGFILRTVLAVEFLGAALLALRFCPERGLGHGLWMALFHSVSAFCNAGFDLMGVKAPYVSLTGYVADPLVCLVIAALITLGGIGFLTLNDVRSHGWKIRRYRLQSKLILLCSFLLIAGGFLFFFFFEFQRDFWNMSRPEAALAALFQAVSPRTAGFNSVDLGALHPLSQLFTILLMLVGAAPGSTGGGFKVTTFAVLLLGVMTIFLHRNDVRTFGRRLPDMTLHKASGLFVCYLLLFLAGGMMLSALDNLPLMTAFFESASAIGTVGLSLGATPHLSDASRALIIALMYFGRVGGLTVLFAVSSGMRQDGFRYPAEDVAVG</sequence>
<dbReference type="GO" id="GO:0030001">
    <property type="term" value="P:metal ion transport"/>
    <property type="evidence" value="ECO:0007669"/>
    <property type="project" value="UniProtKB-ARBA"/>
</dbReference>
<dbReference type="RefSeq" id="WP_304122581.1">
    <property type="nucleotide sequence ID" value="NZ_DYZA01000156.1"/>
</dbReference>
<feature type="transmembrane region" description="Helical" evidence="8">
    <location>
        <begin position="313"/>
        <end position="332"/>
    </location>
</feature>
<keyword evidence="2" id="KW-0813">Transport</keyword>
<evidence type="ECO:0000256" key="2">
    <source>
        <dbReference type="ARBA" id="ARBA00022448"/>
    </source>
</evidence>
<feature type="transmembrane region" description="Helical" evidence="8">
    <location>
        <begin position="120"/>
        <end position="147"/>
    </location>
</feature>
<evidence type="ECO:0000256" key="8">
    <source>
        <dbReference type="SAM" id="Phobius"/>
    </source>
</evidence>
<dbReference type="EMBL" id="DYZA01000156">
    <property type="protein sequence ID" value="HJD97530.1"/>
    <property type="molecule type" value="Genomic_DNA"/>
</dbReference>
<evidence type="ECO:0000256" key="1">
    <source>
        <dbReference type="ARBA" id="ARBA00004651"/>
    </source>
</evidence>
<protein>
    <submittedName>
        <fullName evidence="9">Trk family potassium uptake protein</fullName>
    </submittedName>
</protein>
<dbReference type="Pfam" id="PF02386">
    <property type="entry name" value="TrkH"/>
    <property type="match status" value="1"/>
</dbReference>
<keyword evidence="6" id="KW-0406">Ion transport</keyword>
<feature type="transmembrane region" description="Helical" evidence="8">
    <location>
        <begin position="408"/>
        <end position="428"/>
    </location>
</feature>
<evidence type="ECO:0000313" key="9">
    <source>
        <dbReference type="EMBL" id="HJD97530.1"/>
    </source>
</evidence>
<feature type="transmembrane region" description="Helical" evidence="8">
    <location>
        <begin position="44"/>
        <end position="63"/>
    </location>
</feature>
<dbReference type="AlphaFoldDB" id="A0A921AWC5"/>
<feature type="transmembrane region" description="Helical" evidence="8">
    <location>
        <begin position="353"/>
        <end position="373"/>
    </location>
</feature>
<dbReference type="PANTHER" id="PTHR32024:SF1">
    <property type="entry name" value="KTR SYSTEM POTASSIUM UPTAKE PROTEIN B"/>
    <property type="match status" value="1"/>
</dbReference>
<feature type="transmembrane region" description="Helical" evidence="8">
    <location>
        <begin position="12"/>
        <end position="32"/>
    </location>
</feature>